<evidence type="ECO:0000256" key="1">
    <source>
        <dbReference type="ARBA" id="ARBA00004604"/>
    </source>
</evidence>
<gene>
    <name evidence="9" type="ORF">MAR_024864</name>
</gene>
<dbReference type="InterPro" id="IPR001680">
    <property type="entry name" value="WD40_rpt"/>
</dbReference>
<dbReference type="InterPro" id="IPR018983">
    <property type="entry name" value="U3_snoRNA-assocProt_15_C"/>
</dbReference>
<evidence type="ECO:0000256" key="6">
    <source>
        <dbReference type="ARBA" id="ARBA00023242"/>
    </source>
</evidence>
<feature type="domain" description="U3 small nucleolar RNA-associated protein 15 C-terminal" evidence="8">
    <location>
        <begin position="489"/>
        <end position="632"/>
    </location>
</feature>
<dbReference type="PANTHER" id="PTHR19924">
    <property type="entry name" value="UTP15 U3 SMALL NUCLEOLAR RNA-ASSOCIATED PROTEIN 15 FAMILY MEMBER"/>
    <property type="match status" value="1"/>
</dbReference>
<evidence type="ECO:0000256" key="2">
    <source>
        <dbReference type="ARBA" id="ARBA00018260"/>
    </source>
</evidence>
<accession>A0ABY7DV62</accession>
<evidence type="ECO:0000256" key="5">
    <source>
        <dbReference type="ARBA" id="ARBA00022737"/>
    </source>
</evidence>
<dbReference type="SMART" id="SM00320">
    <property type="entry name" value="WD40"/>
    <property type="match status" value="4"/>
</dbReference>
<dbReference type="InterPro" id="IPR019775">
    <property type="entry name" value="WD40_repeat_CS"/>
</dbReference>
<keyword evidence="5" id="KW-0677">Repeat</keyword>
<evidence type="ECO:0000259" key="8">
    <source>
        <dbReference type="Pfam" id="PF09384"/>
    </source>
</evidence>
<evidence type="ECO:0000256" key="4">
    <source>
        <dbReference type="ARBA" id="ARBA00022574"/>
    </source>
</evidence>
<proteinExistence type="predicted"/>
<reference evidence="9" key="1">
    <citation type="submission" date="2022-11" db="EMBL/GenBank/DDBJ databases">
        <title>Centuries of genome instability and evolution in soft-shell clam transmissible cancer (bioRxiv).</title>
        <authorList>
            <person name="Hart S.F.M."/>
            <person name="Yonemitsu M.A."/>
            <person name="Giersch R.M."/>
            <person name="Beal B.F."/>
            <person name="Arriagada G."/>
            <person name="Davis B.W."/>
            <person name="Ostrander E.A."/>
            <person name="Goff S.P."/>
            <person name="Metzger M.J."/>
        </authorList>
    </citation>
    <scope>NUCLEOTIDE SEQUENCE</scope>
    <source>
        <strain evidence="9">MELC-2E11</strain>
        <tissue evidence="9">Siphon/mantle</tissue>
    </source>
</reference>
<dbReference type="Pfam" id="PF00400">
    <property type="entry name" value="WD40"/>
    <property type="match status" value="3"/>
</dbReference>
<name>A0ABY7DV62_MYAAR</name>
<dbReference type="SUPFAM" id="SSF50978">
    <property type="entry name" value="WD40 repeat-like"/>
    <property type="match status" value="1"/>
</dbReference>
<dbReference type="Proteomes" id="UP001164746">
    <property type="component" value="Chromosome 3"/>
</dbReference>
<comment type="subcellular location">
    <subcellularLocation>
        <location evidence="1">Nucleus</location>
        <location evidence="1">Nucleolus</location>
    </subcellularLocation>
</comment>
<organism evidence="9 10">
    <name type="scientific">Mya arenaria</name>
    <name type="common">Soft-shell clam</name>
    <dbReference type="NCBI Taxonomy" id="6604"/>
    <lineage>
        <taxon>Eukaryota</taxon>
        <taxon>Metazoa</taxon>
        <taxon>Spiralia</taxon>
        <taxon>Lophotrochozoa</taxon>
        <taxon>Mollusca</taxon>
        <taxon>Bivalvia</taxon>
        <taxon>Autobranchia</taxon>
        <taxon>Heteroconchia</taxon>
        <taxon>Euheterodonta</taxon>
        <taxon>Imparidentia</taxon>
        <taxon>Neoheterodontei</taxon>
        <taxon>Myida</taxon>
        <taxon>Myoidea</taxon>
        <taxon>Myidae</taxon>
        <taxon>Mya</taxon>
    </lineage>
</organism>
<dbReference type="Pfam" id="PF09384">
    <property type="entry name" value="UTP15_C"/>
    <property type="match status" value="1"/>
</dbReference>
<dbReference type="InterPro" id="IPR015943">
    <property type="entry name" value="WD40/YVTN_repeat-like_dom_sf"/>
</dbReference>
<keyword evidence="4" id="KW-0853">WD repeat</keyword>
<evidence type="ECO:0000313" key="9">
    <source>
        <dbReference type="EMBL" id="WAR00492.1"/>
    </source>
</evidence>
<keyword evidence="3" id="KW-0698">rRNA processing</keyword>
<evidence type="ECO:0000313" key="10">
    <source>
        <dbReference type="Proteomes" id="UP001164746"/>
    </source>
</evidence>
<comment type="function">
    <text evidence="7">Ribosome biogenesis factor. Involved in nucleolar processing of pre-18S ribosomal RNA. Required for optimal pre-ribosomal RNA transcription by RNA polymerase I. Part of the small subunit (SSU) processome, first precursor of the small eukaryotic ribosomal subunit. During the assembly of the SSU processome in the nucleolus, many ribosome biogenesis factors, an RNA chaperone and ribosomal proteins associate with the nascent pre-rRNA and work in concert to generate RNA folding, modifications, rearrangements and cleavage as well as targeted degradation of pre-ribosomal RNA by the RNA exosome.</text>
</comment>
<evidence type="ECO:0000256" key="3">
    <source>
        <dbReference type="ARBA" id="ARBA00022552"/>
    </source>
</evidence>
<dbReference type="InterPro" id="IPR036322">
    <property type="entry name" value="WD40_repeat_dom_sf"/>
</dbReference>
<dbReference type="PANTHER" id="PTHR19924:SF26">
    <property type="entry name" value="U3 SMALL NUCLEOLAR RNA-ASSOCIATED PROTEIN 15 HOMOLOG"/>
    <property type="match status" value="1"/>
</dbReference>
<keyword evidence="10" id="KW-1185">Reference proteome</keyword>
<dbReference type="PROSITE" id="PS00678">
    <property type="entry name" value="WD_REPEATS_1"/>
    <property type="match status" value="1"/>
</dbReference>
<sequence length="669" mass="73870">MAASFKKINVKTYQKTGEKVTTDTLYWKNLEVPVVKKEYGAISHIDFSPISPYQLAVTNSTRVFMMTDFVHVQHYSKVNVQIYNSTSLQIHKTLSRFKQVAYCGSFRSDGKLLVAGGDEGSVRLFDVASKNILRIFKGHAGSVHVSRFLSSNTHVLTGSDDNTVRIWDIPSSYDHTVRLFDTRLDKCVMCVDHGAPVESVLMFPTGGLFVSAVQIYDGYLILSVILKFLNSRALFWGRFSNHSQLGLYDIFLFLVCTNVSAEYEYICERMDCYDEVMFSEYNICCCISGGSCVRVWDALAGGKLVTTLSHHHKTITCLAFASNHQRLLSGALDRSPWPSLAAISPHFCALVLPPLTGKKVNGTDTTLAASNAYAITNSAARHIKIYDVSSYQVVHTLDCPGAVLSVGVSPDDSLLAVGTVEGLVSLQRRKPDTAATQTQSKKKPISFRYGLRGKTIVPSKVALDVKKISIDTSSTVTVYVFLTLRLLLQDDYVVEHRKKEKLAQYDRFFKNNETIAVDFSKLRATMPQVTVGVMQELARRGALRSAIAGREGGQLKSLLSFIRNILKKILKQSVKTLYLCANCACLPADIYGSQMGRSSVLDTALHQLKVTVDQEVTYMTQMLEVIGQLDTLFSASQATQPANKNEGNGSCDLGELLTMKPSESATAAF</sequence>
<dbReference type="EMBL" id="CP111014">
    <property type="protein sequence ID" value="WAR00492.1"/>
    <property type="molecule type" value="Genomic_DNA"/>
</dbReference>
<keyword evidence="6" id="KW-0539">Nucleus</keyword>
<evidence type="ECO:0000256" key="7">
    <source>
        <dbReference type="ARBA" id="ARBA00045437"/>
    </source>
</evidence>
<dbReference type="Gene3D" id="2.130.10.10">
    <property type="entry name" value="YVTN repeat-like/Quinoprotein amine dehydrogenase"/>
    <property type="match status" value="3"/>
</dbReference>
<protein>
    <recommendedName>
        <fullName evidence="2">U3 small nucleolar RNA-associated protein 15 homolog</fullName>
    </recommendedName>
</protein>